<sequence>MDRVFEKSPHIQFASSIKPEEIEQFDTQEQTNSGEWEKGRRLTSAEQDVVAKYQTVCRIEFEKMGLKPKDIRIGSSEQIRIVELSENEGITPGGRSSPLGNKMTFYVDSGKTLADYSRERIAEIYCHETGHFSTKLVIGRKPWSSFNGEKQLRRLAFGFSQDMLFRDGNKGPYEEALASLFGYLCLDAIYPGITVGTPYQASVPFMISLVENYSKRMKIPVIEGLREFIRAKTVRDFGFQATLTKLYGNRFVKSLNNLEWDQFSDSPHIYGGIDFRREALEVANKGRFGREYRYLQDEIDSGQVITMKGLSIFIKSERPPVKKNLMQRLFRT</sequence>
<evidence type="ECO:0000313" key="2">
    <source>
        <dbReference type="Proteomes" id="UP000034739"/>
    </source>
</evidence>
<organism evidence="1 2">
    <name type="scientific">Candidatus Gottesmanbacteria bacterium GW2011_GWA2_47_9</name>
    <dbReference type="NCBI Taxonomy" id="1618445"/>
    <lineage>
        <taxon>Bacteria</taxon>
        <taxon>Candidatus Gottesmaniibacteriota</taxon>
    </lineage>
</organism>
<protein>
    <submittedName>
        <fullName evidence="1">Uncharacterized protein</fullName>
    </submittedName>
</protein>
<proteinExistence type="predicted"/>
<reference evidence="1 2" key="1">
    <citation type="journal article" date="2015" name="Nature">
        <title>rRNA introns, odd ribosomes, and small enigmatic genomes across a large radiation of phyla.</title>
        <authorList>
            <person name="Brown C.T."/>
            <person name="Hug L.A."/>
            <person name="Thomas B.C."/>
            <person name="Sharon I."/>
            <person name="Castelle C.J."/>
            <person name="Singh A."/>
            <person name="Wilkins M.J."/>
            <person name="Williams K.H."/>
            <person name="Banfield J.F."/>
        </authorList>
    </citation>
    <scope>NUCLEOTIDE SEQUENCE [LARGE SCALE GENOMIC DNA]</scope>
</reference>
<dbReference type="EMBL" id="LCOY01000016">
    <property type="protein sequence ID" value="KKU87931.1"/>
    <property type="molecule type" value="Genomic_DNA"/>
</dbReference>
<dbReference type="AlphaFoldDB" id="A0A0G1U1K4"/>
<dbReference type="Proteomes" id="UP000034739">
    <property type="component" value="Unassembled WGS sequence"/>
</dbReference>
<comment type="caution">
    <text evidence="1">The sequence shown here is derived from an EMBL/GenBank/DDBJ whole genome shotgun (WGS) entry which is preliminary data.</text>
</comment>
<name>A0A0G1U1K4_9BACT</name>
<accession>A0A0G1U1K4</accession>
<evidence type="ECO:0000313" key="1">
    <source>
        <dbReference type="EMBL" id="KKU87931.1"/>
    </source>
</evidence>
<gene>
    <name evidence="1" type="ORF">UY16_C0016G0023</name>
</gene>